<protein>
    <submittedName>
        <fullName evidence="1">Uncharacterized protein</fullName>
    </submittedName>
</protein>
<evidence type="ECO:0000313" key="2">
    <source>
        <dbReference type="Proteomes" id="UP001596915"/>
    </source>
</evidence>
<keyword evidence="2" id="KW-1185">Reference proteome</keyword>
<evidence type="ECO:0000313" key="1">
    <source>
        <dbReference type="EMBL" id="MFD0623305.1"/>
    </source>
</evidence>
<gene>
    <name evidence="1" type="ORF">ACFQ2K_11335</name>
</gene>
<proteinExistence type="predicted"/>
<reference evidence="2" key="1">
    <citation type="journal article" date="2019" name="Int. J. Syst. Evol. Microbiol.">
        <title>The Global Catalogue of Microorganisms (GCM) 10K type strain sequencing project: providing services to taxonomists for standard genome sequencing and annotation.</title>
        <authorList>
            <consortium name="The Broad Institute Genomics Platform"/>
            <consortium name="The Broad Institute Genome Sequencing Center for Infectious Disease"/>
            <person name="Wu L."/>
            <person name="Ma J."/>
        </authorList>
    </citation>
    <scope>NUCLEOTIDE SEQUENCE [LARGE SCALE GENOMIC DNA]</scope>
    <source>
        <strain evidence="2">JCM 12607</strain>
    </source>
</reference>
<comment type="caution">
    <text evidence="1">The sequence shown here is derived from an EMBL/GenBank/DDBJ whole genome shotgun (WGS) entry which is preliminary data.</text>
</comment>
<dbReference type="EMBL" id="JBHTGL010000008">
    <property type="protein sequence ID" value="MFD0623305.1"/>
    <property type="molecule type" value="Genomic_DNA"/>
</dbReference>
<organism evidence="1 2">
    <name type="scientific">Streptomyces sanglieri</name>
    <dbReference type="NCBI Taxonomy" id="193460"/>
    <lineage>
        <taxon>Bacteria</taxon>
        <taxon>Bacillati</taxon>
        <taxon>Actinomycetota</taxon>
        <taxon>Actinomycetes</taxon>
        <taxon>Kitasatosporales</taxon>
        <taxon>Streptomycetaceae</taxon>
        <taxon>Streptomyces</taxon>
    </lineage>
</organism>
<sequence length="265" mass="29623">MRESRRVLTEGWARAEGNRLVLTPQEREVVDRVGYSGRRIAQNGPVPLLAVAQLYAHDLLAAEGDNLWPGPRGTDLLQVLWCPFEHGEDCIPQVRLVWRKAAEVGPVLSAHPEPSVIEDESYLPGPCVLHPETVTEYPAPLELDEELAERVGAWEEPRDYLYHYALSVAPGWKIGGWGNWSFCDPWPMKCPDCGGAVRPLLTVDSAEWDNEQSWRPVEDEAACAAPGVVHPQPQEPTRITIGRGYTMQIYTCERSSGHTPLQVMQ</sequence>
<accession>A0ABW2WP75</accession>
<dbReference type="Proteomes" id="UP001596915">
    <property type="component" value="Unassembled WGS sequence"/>
</dbReference>
<name>A0ABW2WP75_9ACTN</name>